<protein>
    <submittedName>
        <fullName evidence="2">NERD domain-containing protein</fullName>
    </submittedName>
</protein>
<dbReference type="InterPro" id="IPR011528">
    <property type="entry name" value="NERD"/>
</dbReference>
<sequence>MIWFLFVIILMGILLLTSLYKFENQQFCKLTGYSYLQVLINKKVRSTYNLVRKLEKVKDEHKILWHLKLPNSNKIIDLVFVHPSGVYMLNFQKKTGWIFGREQDDEWVQVHHKDQVGKFSNPIVDNNDALSFVNRVVPNLDSKVVFSLIIFSDKCTFHKIEINSDNVDVIKTNHLTKYWNDKNQHILSNNDIGKVYNALTEFVEITEVPKKSEVKHLPVN</sequence>
<evidence type="ECO:0000313" key="3">
    <source>
        <dbReference type="Proteomes" id="UP000274033"/>
    </source>
</evidence>
<gene>
    <name evidence="2" type="ORF">EBB45_14275</name>
</gene>
<organism evidence="2 3">
    <name type="scientific">Lysinibacillus composti</name>
    <dbReference type="NCBI Taxonomy" id="720633"/>
    <lineage>
        <taxon>Bacteria</taxon>
        <taxon>Bacillati</taxon>
        <taxon>Bacillota</taxon>
        <taxon>Bacilli</taxon>
        <taxon>Bacillales</taxon>
        <taxon>Bacillaceae</taxon>
        <taxon>Lysinibacillus</taxon>
    </lineage>
</organism>
<evidence type="ECO:0000313" key="2">
    <source>
        <dbReference type="EMBL" id="RQW73910.1"/>
    </source>
</evidence>
<keyword evidence="3" id="KW-1185">Reference proteome</keyword>
<comment type="caution">
    <text evidence="2">The sequence shown here is derived from an EMBL/GenBank/DDBJ whole genome shotgun (WGS) entry which is preliminary data.</text>
</comment>
<dbReference type="Pfam" id="PF08378">
    <property type="entry name" value="NERD"/>
    <property type="match status" value="1"/>
</dbReference>
<dbReference type="OrthoDB" id="5782056at2"/>
<reference evidence="2 3" key="1">
    <citation type="journal article" date="2013" name="J. Microbiol.">
        <title>Lysinibacillus chungkukjangi sp. nov., isolated from Chungkukjang, Korean fermented soybean food.</title>
        <authorList>
            <person name="Kim S.J."/>
            <person name="Jang Y.H."/>
            <person name="Hamada M."/>
            <person name="Ahn J.H."/>
            <person name="Weon H.Y."/>
            <person name="Suzuki K."/>
            <person name="Whang K.S."/>
            <person name="Kwon S.W."/>
        </authorList>
    </citation>
    <scope>NUCLEOTIDE SEQUENCE [LARGE SCALE GENOMIC DNA]</scope>
    <source>
        <strain evidence="2 3">MCCC 1A12701</strain>
    </source>
</reference>
<dbReference type="RefSeq" id="WP_124765876.1">
    <property type="nucleotide sequence ID" value="NZ_JAFBDY010000014.1"/>
</dbReference>
<evidence type="ECO:0000259" key="1">
    <source>
        <dbReference type="Pfam" id="PF08378"/>
    </source>
</evidence>
<feature type="domain" description="NERD" evidence="1">
    <location>
        <begin position="51"/>
        <end position="152"/>
    </location>
</feature>
<accession>A0A3N9UBV3</accession>
<name>A0A3N9UBV3_9BACI</name>
<proteinExistence type="predicted"/>
<dbReference type="AlphaFoldDB" id="A0A3N9UBV3"/>
<dbReference type="EMBL" id="RRCT01000014">
    <property type="protein sequence ID" value="RQW73910.1"/>
    <property type="molecule type" value="Genomic_DNA"/>
</dbReference>
<dbReference type="Proteomes" id="UP000274033">
    <property type="component" value="Unassembled WGS sequence"/>
</dbReference>